<organism evidence="1 2">
    <name type="scientific">Etheostoma spectabile</name>
    <name type="common">orangethroat darter</name>
    <dbReference type="NCBI Taxonomy" id="54343"/>
    <lineage>
        <taxon>Eukaryota</taxon>
        <taxon>Metazoa</taxon>
        <taxon>Chordata</taxon>
        <taxon>Craniata</taxon>
        <taxon>Vertebrata</taxon>
        <taxon>Euteleostomi</taxon>
        <taxon>Actinopterygii</taxon>
        <taxon>Neopterygii</taxon>
        <taxon>Teleostei</taxon>
        <taxon>Neoteleostei</taxon>
        <taxon>Acanthomorphata</taxon>
        <taxon>Eupercaria</taxon>
        <taxon>Perciformes</taxon>
        <taxon>Percoidei</taxon>
        <taxon>Percidae</taxon>
        <taxon>Etheostomatinae</taxon>
        <taxon>Etheostoma</taxon>
    </lineage>
</organism>
<evidence type="ECO:0000313" key="2">
    <source>
        <dbReference type="Proteomes" id="UP000327493"/>
    </source>
</evidence>
<evidence type="ECO:0000313" key="1">
    <source>
        <dbReference type="EMBL" id="KAA8592092.1"/>
    </source>
</evidence>
<dbReference type="EMBL" id="VOFY01000005">
    <property type="protein sequence ID" value="KAA8592092.1"/>
    <property type="molecule type" value="Genomic_DNA"/>
</dbReference>
<protein>
    <submittedName>
        <fullName evidence="1">Uncharacterized protein</fullName>
    </submittedName>
</protein>
<sequence length="121" mass="14084">MWTQERGEEEVVIEADRKRQIFLDCHFNDIGHHLGQKKTVHRIQSKYLAGDHQGVVDWVWPFPETQQGNTSFESSLITLVNGQKLFQCKRQMLSLLQDVFPNAYTGLVPLKHSVYTECRLL</sequence>
<name>A0A5J5DFH5_9PERO</name>
<keyword evidence="2" id="KW-1185">Reference proteome</keyword>
<gene>
    <name evidence="1" type="ORF">FQN60_017547</name>
</gene>
<comment type="caution">
    <text evidence="1">The sequence shown here is derived from an EMBL/GenBank/DDBJ whole genome shotgun (WGS) entry which is preliminary data.</text>
</comment>
<dbReference type="AlphaFoldDB" id="A0A5J5DFH5"/>
<accession>A0A5J5DFH5</accession>
<reference evidence="1 2" key="1">
    <citation type="submission" date="2019-08" db="EMBL/GenBank/DDBJ databases">
        <title>A chromosome-level genome assembly, high-density linkage maps, and genome scans reveal the genomic architecture of hybrid incompatibilities underlying speciation via character displacement in darters (Percidae: Etheostominae).</title>
        <authorList>
            <person name="Moran R.L."/>
            <person name="Catchen J.M."/>
            <person name="Fuller R.C."/>
        </authorList>
    </citation>
    <scope>NUCLEOTIDE SEQUENCE [LARGE SCALE GENOMIC DNA]</scope>
    <source>
        <strain evidence="1">EspeVRDwgs_2016</strain>
        <tissue evidence="1">Muscle</tissue>
    </source>
</reference>
<proteinExistence type="predicted"/>
<dbReference type="Proteomes" id="UP000327493">
    <property type="component" value="Chromosome 5"/>
</dbReference>